<protein>
    <submittedName>
        <fullName evidence="7">Substrate-binding domain-containing protein</fullName>
    </submittedName>
</protein>
<dbReference type="PANTHER" id="PTHR30146">
    <property type="entry name" value="LACI-RELATED TRANSCRIPTIONAL REPRESSOR"/>
    <property type="match status" value="1"/>
</dbReference>
<evidence type="ECO:0000259" key="6">
    <source>
        <dbReference type="Pfam" id="PF00532"/>
    </source>
</evidence>
<dbReference type="Gene3D" id="3.40.50.2300">
    <property type="match status" value="2"/>
</dbReference>
<evidence type="ECO:0000256" key="2">
    <source>
        <dbReference type="ARBA" id="ARBA00023015"/>
    </source>
</evidence>
<keyword evidence="2" id="KW-0805">Transcription regulation</keyword>
<gene>
    <name evidence="7" type="ORF">OG563_02975</name>
</gene>
<dbReference type="InterPro" id="IPR028082">
    <property type="entry name" value="Peripla_BP_I"/>
</dbReference>
<dbReference type="Proteomes" id="UP001432062">
    <property type="component" value="Chromosome"/>
</dbReference>
<feature type="compositionally biased region" description="Basic and acidic residues" evidence="5">
    <location>
        <begin position="166"/>
        <end position="179"/>
    </location>
</feature>
<dbReference type="CDD" id="cd06267">
    <property type="entry name" value="PBP1_LacI_sugar_binding-like"/>
    <property type="match status" value="1"/>
</dbReference>
<dbReference type="Pfam" id="PF00532">
    <property type="entry name" value="Peripla_BP_1"/>
    <property type="match status" value="1"/>
</dbReference>
<dbReference type="RefSeq" id="WP_329415720.1">
    <property type="nucleotide sequence ID" value="NZ_CP109441.1"/>
</dbReference>
<evidence type="ECO:0000256" key="1">
    <source>
        <dbReference type="ARBA" id="ARBA00022491"/>
    </source>
</evidence>
<feature type="region of interest" description="Disordered" evidence="5">
    <location>
        <begin position="140"/>
        <end position="179"/>
    </location>
</feature>
<dbReference type="SUPFAM" id="SSF53822">
    <property type="entry name" value="Periplasmic binding protein-like I"/>
    <property type="match status" value="1"/>
</dbReference>
<keyword evidence="8" id="KW-1185">Reference proteome</keyword>
<feature type="domain" description="Periplasmic binding protein/LacI sugar binding" evidence="6">
    <location>
        <begin position="2"/>
        <end position="112"/>
    </location>
</feature>
<evidence type="ECO:0000256" key="4">
    <source>
        <dbReference type="ARBA" id="ARBA00023163"/>
    </source>
</evidence>
<keyword evidence="3" id="KW-0238">DNA-binding</keyword>
<organism evidence="7 8">
    <name type="scientific">Nocardia vinacea</name>
    <dbReference type="NCBI Taxonomy" id="96468"/>
    <lineage>
        <taxon>Bacteria</taxon>
        <taxon>Bacillati</taxon>
        <taxon>Actinomycetota</taxon>
        <taxon>Actinomycetes</taxon>
        <taxon>Mycobacteriales</taxon>
        <taxon>Nocardiaceae</taxon>
        <taxon>Nocardia</taxon>
    </lineage>
</organism>
<dbReference type="InterPro" id="IPR001761">
    <property type="entry name" value="Peripla_BP/Lac1_sug-bd_dom"/>
</dbReference>
<accession>A0ABZ1Z5R3</accession>
<name>A0ABZ1Z5R3_9NOCA</name>
<reference evidence="7" key="1">
    <citation type="submission" date="2022-10" db="EMBL/GenBank/DDBJ databases">
        <title>The complete genomes of actinobacterial strains from the NBC collection.</title>
        <authorList>
            <person name="Joergensen T.S."/>
            <person name="Alvarez Arevalo M."/>
            <person name="Sterndorff E.B."/>
            <person name="Faurdal D."/>
            <person name="Vuksanovic O."/>
            <person name="Mourched A.-S."/>
            <person name="Charusanti P."/>
            <person name="Shaw S."/>
            <person name="Blin K."/>
            <person name="Weber T."/>
        </authorList>
    </citation>
    <scope>NUCLEOTIDE SEQUENCE</scope>
    <source>
        <strain evidence="7">NBC_01482</strain>
    </source>
</reference>
<evidence type="ECO:0000313" key="7">
    <source>
        <dbReference type="EMBL" id="WUV50892.1"/>
    </source>
</evidence>
<evidence type="ECO:0000256" key="3">
    <source>
        <dbReference type="ARBA" id="ARBA00023125"/>
    </source>
</evidence>
<evidence type="ECO:0000256" key="5">
    <source>
        <dbReference type="SAM" id="MobiDB-lite"/>
    </source>
</evidence>
<dbReference type="PANTHER" id="PTHR30146:SF148">
    <property type="entry name" value="HTH-TYPE TRANSCRIPTIONAL REPRESSOR PURR-RELATED"/>
    <property type="match status" value="1"/>
</dbReference>
<keyword evidence="4" id="KW-0804">Transcription</keyword>
<evidence type="ECO:0000313" key="8">
    <source>
        <dbReference type="Proteomes" id="UP001432062"/>
    </source>
</evidence>
<keyword evidence="1" id="KW-0678">Repressor</keyword>
<dbReference type="EMBL" id="CP109441">
    <property type="protein sequence ID" value="WUV50892.1"/>
    <property type="molecule type" value="Genomic_DNA"/>
</dbReference>
<proteinExistence type="predicted"/>
<sequence length="179" mass="19343">MVNTDDRPERERAQITSLRSRQAEGLIIATALLKHPLLQQLHEQRVPMVLVNRRTEELAGGSVAADDAAGIGLAVKHLVELGHRRILHLAGPQTNSTGVERLRAFRTAAREHEALRATCSTPPLTGAPATVLVLMPPGTAAIPTHRAPPTEPVRALPGRRFASADARPRADECSRSPPR</sequence>